<feature type="domain" description="PAC" evidence="5">
    <location>
        <begin position="130"/>
        <end position="173"/>
    </location>
</feature>
<dbReference type="PROSITE" id="PS50113">
    <property type="entry name" value="PAC"/>
    <property type="match status" value="1"/>
</dbReference>
<keyword evidence="6" id="KW-0418">Kinase</keyword>
<dbReference type="GO" id="GO:0016301">
    <property type="term" value="F:kinase activity"/>
    <property type="evidence" value="ECO:0007669"/>
    <property type="project" value="UniProtKB-KW"/>
</dbReference>
<evidence type="ECO:0000256" key="1">
    <source>
        <dbReference type="ARBA" id="ARBA00022630"/>
    </source>
</evidence>
<dbReference type="OrthoDB" id="5760647at2"/>
<evidence type="ECO:0000259" key="5">
    <source>
        <dbReference type="PROSITE" id="PS50113"/>
    </source>
</evidence>
<dbReference type="PANTHER" id="PTHR47429">
    <property type="entry name" value="PROTEIN TWIN LOV 1"/>
    <property type="match status" value="1"/>
</dbReference>
<comment type="caution">
    <text evidence="6">The sequence shown here is derived from an EMBL/GenBank/DDBJ whole genome shotgun (WGS) entry which is preliminary data.</text>
</comment>
<keyword evidence="3" id="KW-0157">Chromophore</keyword>
<name>A0A316L1R4_9FLAO</name>
<dbReference type="InterPro" id="IPR035965">
    <property type="entry name" value="PAS-like_dom_sf"/>
</dbReference>
<evidence type="ECO:0000313" key="6">
    <source>
        <dbReference type="EMBL" id="PWL40024.1"/>
    </source>
</evidence>
<accession>A0A316L1R4</accession>
<dbReference type="RefSeq" id="WP_109660460.1">
    <property type="nucleotide sequence ID" value="NZ_QGEG01000001.1"/>
</dbReference>
<dbReference type="PROSITE" id="PS50112">
    <property type="entry name" value="PAS"/>
    <property type="match status" value="1"/>
</dbReference>
<keyword evidence="1" id="KW-0285">Flavoprotein</keyword>
<dbReference type="SUPFAM" id="SSF55785">
    <property type="entry name" value="PYP-like sensor domain (PAS domain)"/>
    <property type="match status" value="1"/>
</dbReference>
<evidence type="ECO:0000256" key="3">
    <source>
        <dbReference type="ARBA" id="ARBA00022991"/>
    </source>
</evidence>
<dbReference type="InterPro" id="IPR000014">
    <property type="entry name" value="PAS"/>
</dbReference>
<keyword evidence="7" id="KW-1185">Reference proteome</keyword>
<dbReference type="NCBIfam" id="TIGR00229">
    <property type="entry name" value="sensory_box"/>
    <property type="match status" value="1"/>
</dbReference>
<dbReference type="PANTHER" id="PTHR47429:SF2">
    <property type="entry name" value="PROTEIN TWIN LOV 1"/>
    <property type="match status" value="1"/>
</dbReference>
<dbReference type="CDD" id="cd00130">
    <property type="entry name" value="PAS"/>
    <property type="match status" value="1"/>
</dbReference>
<evidence type="ECO:0000256" key="2">
    <source>
        <dbReference type="ARBA" id="ARBA00022643"/>
    </source>
</evidence>
<dbReference type="Gene3D" id="3.30.450.20">
    <property type="entry name" value="PAS domain"/>
    <property type="match status" value="1"/>
</dbReference>
<dbReference type="InterPro" id="IPR000700">
    <property type="entry name" value="PAS-assoc_C"/>
</dbReference>
<protein>
    <submittedName>
        <fullName evidence="6">Histidine kinase</fullName>
    </submittedName>
</protein>
<evidence type="ECO:0000313" key="7">
    <source>
        <dbReference type="Proteomes" id="UP000245762"/>
    </source>
</evidence>
<organism evidence="6 7">
    <name type="scientific">Flagellimonas aquimarina</name>
    <dbReference type="NCBI Taxonomy" id="2201895"/>
    <lineage>
        <taxon>Bacteria</taxon>
        <taxon>Pseudomonadati</taxon>
        <taxon>Bacteroidota</taxon>
        <taxon>Flavobacteriia</taxon>
        <taxon>Flavobacteriales</taxon>
        <taxon>Flavobacteriaceae</taxon>
        <taxon>Flagellimonas</taxon>
    </lineage>
</organism>
<proteinExistence type="predicted"/>
<reference evidence="6 7" key="1">
    <citation type="submission" date="2018-05" db="EMBL/GenBank/DDBJ databases">
        <title>Complete genome sequence of Flagellimonas aquimarina ECD12 isolated from seaweed Ecklonia cava.</title>
        <authorList>
            <person name="Choi S."/>
            <person name="Seong C."/>
        </authorList>
    </citation>
    <scope>NUCLEOTIDE SEQUENCE [LARGE SCALE GENOMIC DNA]</scope>
    <source>
        <strain evidence="6 7">ECD12</strain>
    </source>
</reference>
<dbReference type="Pfam" id="PF13426">
    <property type="entry name" value="PAS_9"/>
    <property type="match status" value="1"/>
</dbReference>
<dbReference type="AlphaFoldDB" id="A0A316L1R4"/>
<keyword evidence="2" id="KW-0288">FMN</keyword>
<dbReference type="Proteomes" id="UP000245762">
    <property type="component" value="Unassembled WGS sequence"/>
</dbReference>
<dbReference type="EMBL" id="QGEG01000001">
    <property type="protein sequence ID" value="PWL40024.1"/>
    <property type="molecule type" value="Genomic_DNA"/>
</dbReference>
<evidence type="ECO:0000259" key="4">
    <source>
        <dbReference type="PROSITE" id="PS50112"/>
    </source>
</evidence>
<feature type="domain" description="PAS" evidence="4">
    <location>
        <begin position="74"/>
        <end position="129"/>
    </location>
</feature>
<sequence>MEKMKFYDEAVNNFYSKQEINSYPVSALDIYAQRFAKVCKNLQDVKSLSDLAQKEKWKNNMSFRNEILDKEHVVVVTDTNLNIVYTSQNMYQMNGYVSDEVIGKKPKMFQGKETCKKTAQQVSQAIKRKEPFEVILLNYRKNGSPYKCWIKGFPVFDKAGKVVNFIAFEKEVA</sequence>
<keyword evidence="6" id="KW-0808">Transferase</keyword>
<gene>
    <name evidence="6" type="ORF">DKG77_04140</name>
</gene>